<dbReference type="EMBL" id="DS268489">
    <property type="protein sequence ID" value="EFP11438.1"/>
    <property type="molecule type" value="Genomic_DNA"/>
</dbReference>
<proteinExistence type="predicted"/>
<evidence type="ECO:0000313" key="1">
    <source>
        <dbReference type="EMBL" id="EFP11438.1"/>
    </source>
</evidence>
<keyword evidence="2" id="KW-1185">Reference proteome</keyword>
<gene>
    <name evidence="1" type="ORF">CRE_09654</name>
</gene>
<evidence type="ECO:0000313" key="2">
    <source>
        <dbReference type="Proteomes" id="UP000008281"/>
    </source>
</evidence>
<dbReference type="Proteomes" id="UP000008281">
    <property type="component" value="Unassembled WGS sequence"/>
</dbReference>
<name>E3MX18_CAERE</name>
<dbReference type="InParanoid" id="E3MX18"/>
<accession>E3MX18</accession>
<organism evidence="2">
    <name type="scientific">Caenorhabditis remanei</name>
    <name type="common">Caenorhabditis vulgaris</name>
    <dbReference type="NCBI Taxonomy" id="31234"/>
    <lineage>
        <taxon>Eukaryota</taxon>
        <taxon>Metazoa</taxon>
        <taxon>Ecdysozoa</taxon>
        <taxon>Nematoda</taxon>
        <taxon>Chromadorea</taxon>
        <taxon>Rhabditida</taxon>
        <taxon>Rhabditina</taxon>
        <taxon>Rhabditomorpha</taxon>
        <taxon>Rhabditoidea</taxon>
        <taxon>Rhabditidae</taxon>
        <taxon>Peloderinae</taxon>
        <taxon>Caenorhabditis</taxon>
    </lineage>
</organism>
<sequence length="14" mass="1778">MTQVHDKRDYTVWV</sequence>
<reference evidence="1" key="1">
    <citation type="submission" date="2007-07" db="EMBL/GenBank/DDBJ databases">
        <title>PCAP assembly of the Caenorhabditis remanei genome.</title>
        <authorList>
            <consortium name="The Caenorhabditis remanei Sequencing Consortium"/>
            <person name="Wilson R.K."/>
        </authorList>
    </citation>
    <scope>NUCLEOTIDE SEQUENCE [LARGE SCALE GENOMIC DNA]</scope>
    <source>
        <strain evidence="1">PB4641</strain>
    </source>
</reference>
<protein>
    <submittedName>
        <fullName evidence="1">Uncharacterized protein</fullName>
    </submittedName>
</protein>